<gene>
    <name evidence="2" type="ORF">BAE44_0009056</name>
</gene>
<dbReference type="GO" id="GO:0010073">
    <property type="term" value="P:meristem maintenance"/>
    <property type="evidence" value="ECO:0007669"/>
    <property type="project" value="InterPro"/>
</dbReference>
<comment type="caution">
    <text evidence="2">The sequence shown here is derived from an EMBL/GenBank/DDBJ whole genome shotgun (WGS) entry which is preliminary data.</text>
</comment>
<keyword evidence="3" id="KW-1185">Reference proteome</keyword>
<feature type="non-terminal residue" evidence="2">
    <location>
        <position position="1"/>
    </location>
</feature>
<name>A0A1E5VXV3_9POAL</name>
<dbReference type="InterPro" id="IPR019557">
    <property type="entry name" value="AminoTfrase-like_pln_mobile"/>
</dbReference>
<accession>A0A1E5VXV3</accession>
<sequence length="132" mass="15257">LAENFRVCPPGADDVIVERFARAWLWHMVGGFLFPDASGNTVSWLMMPFLGLPWDEVATYSWGSATLSFLYRQLCDACTRTSAAPNFGECCYLLQFWMWFRFPIGRPYLGSVPRRLLFYQNELDCITHNQVI</sequence>
<protein>
    <recommendedName>
        <fullName evidence="1">Aminotransferase-like plant mobile domain-containing protein</fullName>
    </recommendedName>
</protein>
<proteinExistence type="predicted"/>
<dbReference type="OrthoDB" id="593744at2759"/>
<reference evidence="2 3" key="1">
    <citation type="submission" date="2016-09" db="EMBL/GenBank/DDBJ databases">
        <title>The draft genome of Dichanthelium oligosanthes: A C3 panicoid grass species.</title>
        <authorList>
            <person name="Studer A.J."/>
            <person name="Schnable J.C."/>
            <person name="Brutnell T.P."/>
        </authorList>
    </citation>
    <scope>NUCLEOTIDE SEQUENCE [LARGE SCALE GENOMIC DNA]</scope>
    <source>
        <strain evidence="3">cv. Kellogg 1175</strain>
        <tissue evidence="2">Leaf</tissue>
    </source>
</reference>
<feature type="domain" description="Aminotransferase-like plant mobile" evidence="1">
    <location>
        <begin position="19"/>
        <end position="109"/>
    </location>
</feature>
<evidence type="ECO:0000313" key="3">
    <source>
        <dbReference type="Proteomes" id="UP000095767"/>
    </source>
</evidence>
<organism evidence="2 3">
    <name type="scientific">Dichanthelium oligosanthes</name>
    <dbReference type="NCBI Taxonomy" id="888268"/>
    <lineage>
        <taxon>Eukaryota</taxon>
        <taxon>Viridiplantae</taxon>
        <taxon>Streptophyta</taxon>
        <taxon>Embryophyta</taxon>
        <taxon>Tracheophyta</taxon>
        <taxon>Spermatophyta</taxon>
        <taxon>Magnoliopsida</taxon>
        <taxon>Liliopsida</taxon>
        <taxon>Poales</taxon>
        <taxon>Poaceae</taxon>
        <taxon>PACMAD clade</taxon>
        <taxon>Panicoideae</taxon>
        <taxon>Panicodae</taxon>
        <taxon>Paniceae</taxon>
        <taxon>Dichantheliinae</taxon>
        <taxon>Dichanthelium</taxon>
    </lineage>
</organism>
<dbReference type="PANTHER" id="PTHR46033">
    <property type="entry name" value="PROTEIN MAIN-LIKE 2"/>
    <property type="match status" value="1"/>
</dbReference>
<dbReference type="Pfam" id="PF10536">
    <property type="entry name" value="PMD"/>
    <property type="match status" value="1"/>
</dbReference>
<dbReference type="STRING" id="888268.A0A1E5VXV3"/>
<dbReference type="InterPro" id="IPR044824">
    <property type="entry name" value="MAIN-like"/>
</dbReference>
<dbReference type="EMBL" id="LWDX02026675">
    <property type="protein sequence ID" value="OEL29925.1"/>
    <property type="molecule type" value="Genomic_DNA"/>
</dbReference>
<dbReference type="AlphaFoldDB" id="A0A1E5VXV3"/>
<dbReference type="Proteomes" id="UP000095767">
    <property type="component" value="Unassembled WGS sequence"/>
</dbReference>
<evidence type="ECO:0000259" key="1">
    <source>
        <dbReference type="Pfam" id="PF10536"/>
    </source>
</evidence>
<dbReference type="PANTHER" id="PTHR46033:SF82">
    <property type="entry name" value="AMINOTRANSFERASE-LIKE PLANT MOBILE DOMAIN-CONTAINING PROTEIN"/>
    <property type="match status" value="1"/>
</dbReference>
<evidence type="ECO:0000313" key="2">
    <source>
        <dbReference type="EMBL" id="OEL29925.1"/>
    </source>
</evidence>